<dbReference type="SUPFAM" id="SSF56300">
    <property type="entry name" value="Metallo-dependent phosphatases"/>
    <property type="match status" value="1"/>
</dbReference>
<dbReference type="Pfam" id="PF00149">
    <property type="entry name" value="Metallophos"/>
    <property type="match status" value="1"/>
</dbReference>
<dbReference type="PROSITE" id="PS00125">
    <property type="entry name" value="SER_THR_PHOSPHATASE"/>
    <property type="match status" value="1"/>
</dbReference>
<gene>
    <name evidence="2" type="ORF">N5D09_02680</name>
</gene>
<dbReference type="InterPro" id="IPR029052">
    <property type="entry name" value="Metallo-depent_PP-like"/>
</dbReference>
<dbReference type="AlphaFoldDB" id="A0ABD4XW95"/>
<dbReference type="Proteomes" id="UP001161139">
    <property type="component" value="Unassembled WGS sequence"/>
</dbReference>
<dbReference type="PANTHER" id="PTHR42850">
    <property type="entry name" value="METALLOPHOSPHOESTERASE"/>
    <property type="match status" value="1"/>
</dbReference>
<evidence type="ECO:0000313" key="2">
    <source>
        <dbReference type="EMBL" id="MDH0686991.1"/>
    </source>
</evidence>
<comment type="caution">
    <text evidence="2">The sequence shown here is derived from an EMBL/GenBank/DDBJ whole genome shotgun (WGS) entry which is preliminary data.</text>
</comment>
<dbReference type="InterPro" id="IPR004843">
    <property type="entry name" value="Calcineurin-like_PHP"/>
</dbReference>
<dbReference type="PANTHER" id="PTHR42850:SF4">
    <property type="entry name" value="ZINC-DEPENDENT ENDOPOLYPHOSPHATASE"/>
    <property type="match status" value="1"/>
</dbReference>
<evidence type="ECO:0000259" key="1">
    <source>
        <dbReference type="PROSITE" id="PS00125"/>
    </source>
</evidence>
<name>A0ABD4XW95_STUST</name>
<organism evidence="2 3">
    <name type="scientific">Stutzerimonas stutzeri</name>
    <name type="common">Pseudomonas stutzeri</name>
    <dbReference type="NCBI Taxonomy" id="316"/>
    <lineage>
        <taxon>Bacteria</taxon>
        <taxon>Pseudomonadati</taxon>
        <taxon>Pseudomonadota</taxon>
        <taxon>Gammaproteobacteria</taxon>
        <taxon>Pseudomonadales</taxon>
        <taxon>Pseudomonadaceae</taxon>
        <taxon>Stutzerimonas</taxon>
    </lineage>
</organism>
<dbReference type="RefSeq" id="WP_279648980.1">
    <property type="nucleotide sequence ID" value="NZ_JAOCDG010000003.1"/>
</dbReference>
<feature type="domain" description="Serine/threonine specific protein phosphatases" evidence="1">
    <location>
        <begin position="80"/>
        <end position="85"/>
    </location>
</feature>
<proteinExistence type="predicted"/>
<reference evidence="2" key="1">
    <citation type="submission" date="2022-09" db="EMBL/GenBank/DDBJ databases">
        <title>Intensive care unit water sources are persistently colonized with multi-drug resistant bacteria and are the site of extensive horizontal gene transfer of antibiotic resistance genes.</title>
        <authorList>
            <person name="Diorio-Toth L."/>
        </authorList>
    </citation>
    <scope>NUCLEOTIDE SEQUENCE</scope>
    <source>
        <strain evidence="2">GD03864</strain>
    </source>
</reference>
<dbReference type="InterPro" id="IPR006186">
    <property type="entry name" value="Ser/Thr-sp_prot-phosphatase"/>
</dbReference>
<dbReference type="EMBL" id="JAOCDG010000003">
    <property type="protein sequence ID" value="MDH0686991.1"/>
    <property type="molecule type" value="Genomic_DNA"/>
</dbReference>
<dbReference type="Gene3D" id="3.60.21.10">
    <property type="match status" value="1"/>
</dbReference>
<evidence type="ECO:0000313" key="3">
    <source>
        <dbReference type="Proteomes" id="UP001161139"/>
    </source>
</evidence>
<sequence length="280" mass="30805">MNRPTRSSPLITKKFDRNLAGRDFVVGDIHGAYDLVIQGMKAAKFNPACDRLFAVGDLIDRGPGSHRTARFLRQPYVHAVRGNHEDMLLQLYSEGEPPVEVLQWAAKRNGFSWWLDTPTDTREAILAAVRDLPLVIEIDTPRGTVGLVHAEVPIGMEWSTFLQKLAAGDERVIESALWGRTRLNSGDTSGVIGIGRLFVGHTPQWEGLRRLANIYAVDTGATFAELGREDLPGARLTMANLAMQTVDLTQHLPASPGNVDLRDGNIGDNPFGQYATGIER</sequence>
<protein>
    <submittedName>
        <fullName evidence="2">Metallophosphoesterase</fullName>
    </submittedName>
</protein>
<dbReference type="GO" id="GO:0016787">
    <property type="term" value="F:hydrolase activity"/>
    <property type="evidence" value="ECO:0007669"/>
    <property type="project" value="UniProtKB-ARBA"/>
</dbReference>
<dbReference type="InterPro" id="IPR050126">
    <property type="entry name" value="Ap4A_hydrolase"/>
</dbReference>
<accession>A0ABD4XW95</accession>